<keyword evidence="3" id="KW-1185">Reference proteome</keyword>
<dbReference type="InterPro" id="IPR011044">
    <property type="entry name" value="Quino_amine_DH_bsu"/>
</dbReference>
<dbReference type="Gene3D" id="2.130.10.10">
    <property type="entry name" value="YVTN repeat-like/Quinoprotein amine dehydrogenase"/>
    <property type="match status" value="1"/>
</dbReference>
<feature type="compositionally biased region" description="Low complexity" evidence="1">
    <location>
        <begin position="161"/>
        <end position="200"/>
    </location>
</feature>
<reference evidence="2 3" key="2">
    <citation type="submission" date="2018-11" db="EMBL/GenBank/DDBJ databases">
        <authorList>
            <consortium name="Pathogen Informatics"/>
        </authorList>
    </citation>
    <scope>NUCLEOTIDE SEQUENCE [LARGE SCALE GENOMIC DNA]</scope>
    <source>
        <strain evidence="2 3">Egypt</strain>
    </source>
</reference>
<evidence type="ECO:0000313" key="2">
    <source>
        <dbReference type="EMBL" id="VDP86835.1"/>
    </source>
</evidence>
<dbReference type="WBParaSite" id="ECPE_0001032801-mRNA-1">
    <property type="protein sequence ID" value="ECPE_0001032801-mRNA-1"/>
    <property type="gene ID" value="ECPE_0001032801"/>
</dbReference>
<sequence>MLCADGRGLIQPFAVTAGPYPVDEGASAADQTRPVYVYLLDTGNSRLLVIDLSTGKVHATLSGEPLAGQAATGVAWSPQGLWIVNWRAKQVYLLDPRTDQVVHSIYSSQFIEPTSVFRCPTTGQLFVADNGAGCVFQCNPITGHTTPFVGAGAPPTQPVDSTGVGSSAGPSASTSSPSPSQQQSGADDSDASGSSGSLGAPVPPTSPGFGAALEPRSWRQISGLCVTDTGELILSTGSTIRIPERVGVFRREFRRLLTMLIGTQL</sequence>
<reference evidence="4" key="1">
    <citation type="submission" date="2016-06" db="UniProtKB">
        <authorList>
            <consortium name="WormBaseParasite"/>
        </authorList>
    </citation>
    <scope>IDENTIFICATION</scope>
</reference>
<dbReference type="InterPro" id="IPR015943">
    <property type="entry name" value="WD40/YVTN_repeat-like_dom_sf"/>
</dbReference>
<dbReference type="SUPFAM" id="SSF50969">
    <property type="entry name" value="YVTN repeat-like/Quinoprotein amine dehydrogenase"/>
    <property type="match status" value="1"/>
</dbReference>
<feature type="region of interest" description="Disordered" evidence="1">
    <location>
        <begin position="149"/>
        <end position="212"/>
    </location>
</feature>
<name>A0A183ATL1_9TREM</name>
<dbReference type="Proteomes" id="UP000272942">
    <property type="component" value="Unassembled WGS sequence"/>
</dbReference>
<gene>
    <name evidence="2" type="ORF">ECPE_LOCUS10296</name>
</gene>
<evidence type="ECO:0000256" key="1">
    <source>
        <dbReference type="SAM" id="MobiDB-lite"/>
    </source>
</evidence>
<evidence type="ECO:0000313" key="3">
    <source>
        <dbReference type="Proteomes" id="UP000272942"/>
    </source>
</evidence>
<dbReference type="AlphaFoldDB" id="A0A183ATL1"/>
<accession>A0A183ATL1</accession>
<dbReference type="EMBL" id="UZAN01048844">
    <property type="protein sequence ID" value="VDP86835.1"/>
    <property type="molecule type" value="Genomic_DNA"/>
</dbReference>
<evidence type="ECO:0000313" key="4">
    <source>
        <dbReference type="WBParaSite" id="ECPE_0001032801-mRNA-1"/>
    </source>
</evidence>
<protein>
    <submittedName>
        <fullName evidence="4">SGL domain-containing protein</fullName>
    </submittedName>
</protein>
<dbReference type="OrthoDB" id="6279839at2759"/>
<proteinExistence type="predicted"/>
<organism evidence="4">
    <name type="scientific">Echinostoma caproni</name>
    <dbReference type="NCBI Taxonomy" id="27848"/>
    <lineage>
        <taxon>Eukaryota</taxon>
        <taxon>Metazoa</taxon>
        <taxon>Spiralia</taxon>
        <taxon>Lophotrochozoa</taxon>
        <taxon>Platyhelminthes</taxon>
        <taxon>Trematoda</taxon>
        <taxon>Digenea</taxon>
        <taxon>Plagiorchiida</taxon>
        <taxon>Echinostomata</taxon>
        <taxon>Echinostomatoidea</taxon>
        <taxon>Echinostomatidae</taxon>
        <taxon>Echinostoma</taxon>
    </lineage>
</organism>